<evidence type="ECO:0000313" key="2">
    <source>
        <dbReference type="Proteomes" id="UP000018198"/>
    </source>
</evidence>
<gene>
    <name evidence="1" type="ORF">CWATWH0401_13</name>
</gene>
<reference evidence="1 2" key="1">
    <citation type="submission" date="2013-01" db="EMBL/GenBank/DDBJ databases">
        <authorList>
            <person name="Bench S."/>
        </authorList>
    </citation>
    <scope>NUCLEOTIDE SEQUENCE [LARGE SCALE GENOMIC DNA]</scope>
    <source>
        <strain evidence="1 2">WH 0401</strain>
    </source>
</reference>
<dbReference type="Proteomes" id="UP000018198">
    <property type="component" value="Unassembled WGS sequence"/>
</dbReference>
<proteinExistence type="predicted"/>
<dbReference type="AlphaFoldDB" id="T2JFQ8"/>
<evidence type="ECO:0000313" key="1">
    <source>
        <dbReference type="EMBL" id="CCQ63951.1"/>
    </source>
</evidence>
<protein>
    <submittedName>
        <fullName evidence="1">Uncharacterized protein</fullName>
    </submittedName>
</protein>
<dbReference type="EMBL" id="CAQM01000788">
    <property type="protein sequence ID" value="CCQ63951.1"/>
    <property type="molecule type" value="Genomic_DNA"/>
</dbReference>
<reference evidence="1 2" key="2">
    <citation type="submission" date="2013-09" db="EMBL/GenBank/DDBJ databases">
        <title>Whole genome comparison of six Crocosphaera watsonii strains with differing phenotypes.</title>
        <authorList>
            <person name="Bench S.R."/>
            <person name="Heller P."/>
            <person name="Frank I."/>
            <person name="Arciniega M."/>
            <person name="Shilova I.N."/>
            <person name="Zehr J.P."/>
        </authorList>
    </citation>
    <scope>NUCLEOTIDE SEQUENCE [LARGE SCALE GENOMIC DNA]</scope>
    <source>
        <strain evidence="1 2">WH 0401</strain>
    </source>
</reference>
<name>T2JFQ8_CROWT</name>
<sequence>MFIFHLFSFSFNASLRLLIYISSSGFNCNALSKDAIASSNLPKLPKAIPRLYQA</sequence>
<accession>T2JFQ8</accession>
<comment type="caution">
    <text evidence="1">The sequence shown here is derived from an EMBL/GenBank/DDBJ whole genome shotgun (WGS) entry which is preliminary data.</text>
</comment>
<organism evidence="1 2">
    <name type="scientific">Crocosphaera watsonii WH 0401</name>
    <dbReference type="NCBI Taxonomy" id="555881"/>
    <lineage>
        <taxon>Bacteria</taxon>
        <taxon>Bacillati</taxon>
        <taxon>Cyanobacteriota</taxon>
        <taxon>Cyanophyceae</taxon>
        <taxon>Oscillatoriophycideae</taxon>
        <taxon>Chroococcales</taxon>
        <taxon>Aphanothecaceae</taxon>
        <taxon>Crocosphaera</taxon>
    </lineage>
</organism>